<dbReference type="RefSeq" id="WP_197003989.1">
    <property type="nucleotide sequence ID" value="NZ_BONS01000022.1"/>
</dbReference>
<keyword evidence="3" id="KW-0378">Hydrolase</keyword>
<name>A0A8J7GQI5_9ACTN</name>
<evidence type="ECO:0000313" key="4">
    <source>
        <dbReference type="Proteomes" id="UP000622552"/>
    </source>
</evidence>
<dbReference type="AlphaFoldDB" id="A0A8J7GQI5"/>
<dbReference type="Pfam" id="PF00089">
    <property type="entry name" value="Trypsin"/>
    <property type="match status" value="1"/>
</dbReference>
<evidence type="ECO:0000256" key="1">
    <source>
        <dbReference type="SAM" id="SignalP"/>
    </source>
</evidence>
<dbReference type="Proteomes" id="UP000622552">
    <property type="component" value="Unassembled WGS sequence"/>
</dbReference>
<dbReference type="InterPro" id="IPR001314">
    <property type="entry name" value="Peptidase_S1A"/>
</dbReference>
<dbReference type="EMBL" id="JADOUF010000001">
    <property type="protein sequence ID" value="MBG6137084.1"/>
    <property type="molecule type" value="Genomic_DNA"/>
</dbReference>
<dbReference type="InterPro" id="IPR001254">
    <property type="entry name" value="Trypsin_dom"/>
</dbReference>
<proteinExistence type="predicted"/>
<dbReference type="PANTHER" id="PTHR24260">
    <property type="match status" value="1"/>
</dbReference>
<dbReference type="PROSITE" id="PS50240">
    <property type="entry name" value="TRYPSIN_DOM"/>
    <property type="match status" value="1"/>
</dbReference>
<accession>A0A8J7GQI5</accession>
<reference evidence="3" key="1">
    <citation type="submission" date="2020-11" db="EMBL/GenBank/DDBJ databases">
        <title>Sequencing the genomes of 1000 actinobacteria strains.</title>
        <authorList>
            <person name="Klenk H.-P."/>
        </authorList>
    </citation>
    <scope>NUCLEOTIDE SEQUENCE</scope>
    <source>
        <strain evidence="3">DSM 45356</strain>
    </source>
</reference>
<dbReference type="Gene3D" id="2.40.10.10">
    <property type="entry name" value="Trypsin-like serine proteases"/>
    <property type="match status" value="1"/>
</dbReference>
<dbReference type="PROSITE" id="PS00134">
    <property type="entry name" value="TRYPSIN_HIS"/>
    <property type="match status" value="1"/>
</dbReference>
<organism evidence="3 4">
    <name type="scientific">Longispora fulva</name>
    <dbReference type="NCBI Taxonomy" id="619741"/>
    <lineage>
        <taxon>Bacteria</taxon>
        <taxon>Bacillati</taxon>
        <taxon>Actinomycetota</taxon>
        <taxon>Actinomycetes</taxon>
        <taxon>Micromonosporales</taxon>
        <taxon>Micromonosporaceae</taxon>
        <taxon>Longispora</taxon>
    </lineage>
</organism>
<gene>
    <name evidence="3" type="ORF">IW245_003278</name>
</gene>
<dbReference type="GO" id="GO:0006508">
    <property type="term" value="P:proteolysis"/>
    <property type="evidence" value="ECO:0007669"/>
    <property type="project" value="UniProtKB-KW"/>
</dbReference>
<dbReference type="SMART" id="SM00020">
    <property type="entry name" value="Tryp_SPc"/>
    <property type="match status" value="1"/>
</dbReference>
<dbReference type="InterPro" id="IPR009003">
    <property type="entry name" value="Peptidase_S1_PA"/>
</dbReference>
<keyword evidence="3" id="KW-0645">Protease</keyword>
<feature type="signal peptide" evidence="1">
    <location>
        <begin position="1"/>
        <end position="29"/>
    </location>
</feature>
<dbReference type="PANTHER" id="PTHR24260:SF136">
    <property type="entry name" value="GH08193P-RELATED"/>
    <property type="match status" value="1"/>
</dbReference>
<keyword evidence="1" id="KW-0732">Signal</keyword>
<dbReference type="SUPFAM" id="SSF50494">
    <property type="entry name" value="Trypsin-like serine proteases"/>
    <property type="match status" value="1"/>
</dbReference>
<keyword evidence="4" id="KW-1185">Reference proteome</keyword>
<feature type="domain" description="Peptidase S1" evidence="2">
    <location>
        <begin position="21"/>
        <end position="241"/>
    </location>
</feature>
<dbReference type="InterPro" id="IPR043504">
    <property type="entry name" value="Peptidase_S1_PA_chymotrypsin"/>
</dbReference>
<dbReference type="GO" id="GO:0004252">
    <property type="term" value="F:serine-type endopeptidase activity"/>
    <property type="evidence" value="ECO:0007669"/>
    <property type="project" value="InterPro"/>
</dbReference>
<evidence type="ECO:0000259" key="2">
    <source>
        <dbReference type="PROSITE" id="PS50240"/>
    </source>
</evidence>
<dbReference type="InterPro" id="IPR051333">
    <property type="entry name" value="CLIP_Serine_Protease"/>
</dbReference>
<dbReference type="PRINTS" id="PR00722">
    <property type="entry name" value="CHYMOTRYPSIN"/>
</dbReference>
<protein>
    <submittedName>
        <fullName evidence="3">Secreted trypsin-like serine protease</fullName>
    </submittedName>
</protein>
<evidence type="ECO:0000313" key="3">
    <source>
        <dbReference type="EMBL" id="MBG6137084.1"/>
    </source>
</evidence>
<comment type="caution">
    <text evidence="3">The sequence shown here is derived from an EMBL/GenBank/DDBJ whole genome shotgun (WGS) entry which is preliminary data.</text>
</comment>
<sequence>MRIDTTRLGLWLAGASAAAVLVAAAPASAVTSNGVPDAGAHPYVGAMLAGADDPYTRCSGTLLSPTVFLTAAHCIDDLPTEGRTRAYVTFDEHYVRGRSILHAGTMHEDPGYATGNGHDAHDIAVIVLDTPVAAAGYGRLPTAGSLDTLAAQGGLNTARFDVVGYGTQEAARGPGGHTFPGGDSRMRASAEFNALNPYWVRLSQNQHTGDGGGCYGDSGGPNFFDGTDLLAGTTITGDGPCYATNVIYRLDTDSARAFLAAFVPLP</sequence>
<feature type="chain" id="PRO_5035203876" evidence="1">
    <location>
        <begin position="30"/>
        <end position="266"/>
    </location>
</feature>
<dbReference type="InterPro" id="IPR018114">
    <property type="entry name" value="TRYPSIN_HIS"/>
</dbReference>